<dbReference type="EMBL" id="UINC01215269">
    <property type="protein sequence ID" value="SVE40883.1"/>
    <property type="molecule type" value="Genomic_DNA"/>
</dbReference>
<accession>A0A383D982</accession>
<dbReference type="AlphaFoldDB" id="A0A383D982"/>
<gene>
    <name evidence="1" type="ORF">METZ01_LOCUS493737</name>
</gene>
<reference evidence="1" key="1">
    <citation type="submission" date="2018-05" db="EMBL/GenBank/DDBJ databases">
        <authorList>
            <person name="Lanie J.A."/>
            <person name="Ng W.-L."/>
            <person name="Kazmierczak K.M."/>
            <person name="Andrzejewski T.M."/>
            <person name="Davidsen T.M."/>
            <person name="Wayne K.J."/>
            <person name="Tettelin H."/>
            <person name="Glass J.I."/>
            <person name="Rusch D."/>
            <person name="Podicherti R."/>
            <person name="Tsui H.-C.T."/>
            <person name="Winkler M.E."/>
        </authorList>
    </citation>
    <scope>NUCLEOTIDE SEQUENCE</scope>
</reference>
<sequence length="44" mass="5100">MKNLIYGSYSNQLHGVQSTDQFSFFEPRDCPTLVCELDNLDELM</sequence>
<protein>
    <submittedName>
        <fullName evidence="1">Uncharacterized protein</fullName>
    </submittedName>
</protein>
<evidence type="ECO:0000313" key="1">
    <source>
        <dbReference type="EMBL" id="SVE40883.1"/>
    </source>
</evidence>
<organism evidence="1">
    <name type="scientific">marine metagenome</name>
    <dbReference type="NCBI Taxonomy" id="408172"/>
    <lineage>
        <taxon>unclassified sequences</taxon>
        <taxon>metagenomes</taxon>
        <taxon>ecological metagenomes</taxon>
    </lineage>
</organism>
<proteinExistence type="predicted"/>
<name>A0A383D982_9ZZZZ</name>